<organism evidence="5 6">
    <name type="scientific">Rubellimicrobium roseum</name>
    <dbReference type="NCBI Taxonomy" id="687525"/>
    <lineage>
        <taxon>Bacteria</taxon>
        <taxon>Pseudomonadati</taxon>
        <taxon>Pseudomonadota</taxon>
        <taxon>Alphaproteobacteria</taxon>
        <taxon>Rhodobacterales</taxon>
        <taxon>Roseobacteraceae</taxon>
        <taxon>Rubellimicrobium</taxon>
    </lineage>
</organism>
<dbReference type="Gene3D" id="3.50.50.60">
    <property type="entry name" value="FAD/NAD(P)-binding domain"/>
    <property type="match status" value="1"/>
</dbReference>
<feature type="domain" description="FAD-binding" evidence="4">
    <location>
        <begin position="6"/>
        <end position="340"/>
    </location>
</feature>
<dbReference type="EMBL" id="VDFV01000041">
    <property type="protein sequence ID" value="TNC64915.1"/>
    <property type="molecule type" value="Genomic_DNA"/>
</dbReference>
<dbReference type="Pfam" id="PF01494">
    <property type="entry name" value="FAD_binding_3"/>
    <property type="match status" value="1"/>
</dbReference>
<keyword evidence="2" id="KW-0285">Flavoprotein</keyword>
<dbReference type="PRINTS" id="PR00420">
    <property type="entry name" value="RNGMNOXGNASE"/>
</dbReference>
<dbReference type="InterPro" id="IPR036188">
    <property type="entry name" value="FAD/NAD-bd_sf"/>
</dbReference>
<dbReference type="AlphaFoldDB" id="A0A5C4NAM0"/>
<dbReference type="Gene3D" id="3.40.30.120">
    <property type="match status" value="1"/>
</dbReference>
<keyword evidence="6" id="KW-1185">Reference proteome</keyword>
<protein>
    <recommendedName>
        <fullName evidence="4">FAD-binding domain-containing protein</fullName>
    </recommendedName>
</protein>
<dbReference type="PANTHER" id="PTHR43004">
    <property type="entry name" value="TRK SYSTEM POTASSIUM UPTAKE PROTEIN"/>
    <property type="match status" value="1"/>
</dbReference>
<evidence type="ECO:0000256" key="1">
    <source>
        <dbReference type="ARBA" id="ARBA00001974"/>
    </source>
</evidence>
<evidence type="ECO:0000259" key="4">
    <source>
        <dbReference type="Pfam" id="PF01494"/>
    </source>
</evidence>
<evidence type="ECO:0000256" key="2">
    <source>
        <dbReference type="ARBA" id="ARBA00022630"/>
    </source>
</evidence>
<dbReference type="PANTHER" id="PTHR43004:SF19">
    <property type="entry name" value="BINDING MONOOXYGENASE, PUTATIVE (JCVI)-RELATED"/>
    <property type="match status" value="1"/>
</dbReference>
<dbReference type="SUPFAM" id="SSF51905">
    <property type="entry name" value="FAD/NAD(P)-binding domain"/>
    <property type="match status" value="1"/>
</dbReference>
<dbReference type="Proteomes" id="UP000305709">
    <property type="component" value="Unassembled WGS sequence"/>
</dbReference>
<accession>A0A5C4NAM0</accession>
<sequence length="510" mass="54954">MRERDASVLVVGAGPTGLVLALVLARMGVAVRIVDRKPGPSRESRALGVRARTLELYRALGLSDRVVAAGLLMKAGEVWVEGQPRAVLPLGRMGQGISPFPYLLIYPQDAHKPMLISALAEVGVEVDWHTSLLGFTPDAEGVTASLERDEQPEVIRTDWLVGADGGRSTVREGLGIAFEGGTAEGLFYVADVQAHRLGGTAVLGFGTHRFAVLFPLPEGRARLIGMVPLGSEADGHIDYEDVAPDARCLTGLEAPEVAWFSTYHVRHRVAAQFRHGRCFLAGDAGHVHSPLGGQGMNTGIGDALNLAWKLGAVVRGEASAAILDSYEPERLPFARRLVATTDAAFLRVADDSWVGRTTRTRVMPAVLALVSRLGVLGPLMFRTISQTRISYRDSPLSDGRWGRLAAGDRLPWLKSQDNHAVLNFTWQVHVHGEAGPEIRAWAEARGLPLHVWPWDAEAHAAGLRRDGAVLVRPDGHIGCLSNRTAAAAVEAYAKQRELSFKSVSNRASPS</sequence>
<proteinExistence type="predicted"/>
<comment type="caution">
    <text evidence="5">The sequence shown here is derived from an EMBL/GenBank/DDBJ whole genome shotgun (WGS) entry which is preliminary data.</text>
</comment>
<dbReference type="OrthoDB" id="9791689at2"/>
<dbReference type="InterPro" id="IPR002938">
    <property type="entry name" value="FAD-bd"/>
</dbReference>
<comment type="cofactor">
    <cofactor evidence="1">
        <name>FAD</name>
        <dbReference type="ChEBI" id="CHEBI:57692"/>
    </cofactor>
</comment>
<dbReference type="RefSeq" id="WP_139083140.1">
    <property type="nucleotide sequence ID" value="NZ_VDFV01000041.1"/>
</dbReference>
<dbReference type="Gene3D" id="3.30.70.2450">
    <property type="match status" value="1"/>
</dbReference>
<evidence type="ECO:0000313" key="5">
    <source>
        <dbReference type="EMBL" id="TNC64915.1"/>
    </source>
</evidence>
<evidence type="ECO:0000256" key="3">
    <source>
        <dbReference type="ARBA" id="ARBA00022827"/>
    </source>
</evidence>
<dbReference type="InterPro" id="IPR050641">
    <property type="entry name" value="RIFMO-like"/>
</dbReference>
<gene>
    <name evidence="5" type="ORF">FHG71_18300</name>
</gene>
<dbReference type="GO" id="GO:0071949">
    <property type="term" value="F:FAD binding"/>
    <property type="evidence" value="ECO:0007669"/>
    <property type="project" value="InterPro"/>
</dbReference>
<keyword evidence="3" id="KW-0274">FAD</keyword>
<dbReference type="GO" id="GO:0016709">
    <property type="term" value="F:oxidoreductase activity, acting on paired donors, with incorporation or reduction of molecular oxygen, NAD(P)H as one donor, and incorporation of one atom of oxygen"/>
    <property type="evidence" value="ECO:0007669"/>
    <property type="project" value="UniProtKB-ARBA"/>
</dbReference>
<evidence type="ECO:0000313" key="6">
    <source>
        <dbReference type="Proteomes" id="UP000305709"/>
    </source>
</evidence>
<reference evidence="5 6" key="1">
    <citation type="submission" date="2019-06" db="EMBL/GenBank/DDBJ databases">
        <authorList>
            <person name="Jiang L."/>
        </authorList>
    </citation>
    <scope>NUCLEOTIDE SEQUENCE [LARGE SCALE GENOMIC DNA]</scope>
    <source>
        <strain evidence="5 6">YIM 48858</strain>
    </source>
</reference>
<name>A0A5C4NAM0_9RHOB</name>